<keyword evidence="5" id="KW-0904">Protein phosphatase</keyword>
<dbReference type="InterPro" id="IPR029021">
    <property type="entry name" value="Prot-tyrosine_phosphatase-like"/>
</dbReference>
<evidence type="ECO:0000256" key="5">
    <source>
        <dbReference type="ARBA" id="ARBA00022912"/>
    </source>
</evidence>
<dbReference type="GO" id="GO:0004725">
    <property type="term" value="F:protein tyrosine phosphatase activity"/>
    <property type="evidence" value="ECO:0007669"/>
    <property type="project" value="UniProtKB-EC"/>
</dbReference>
<dbReference type="HOGENOM" id="CLU_918125_0_0_6"/>
<dbReference type="PATRIC" id="fig|930944.6.peg.2297"/>
<dbReference type="PROSITE" id="PS50056">
    <property type="entry name" value="TYR_PHOSPHATASE_2"/>
    <property type="match status" value="1"/>
</dbReference>
<dbReference type="PRINTS" id="PR01371">
    <property type="entry name" value="BACYPHPHTASE"/>
</dbReference>
<evidence type="ECO:0000259" key="8">
    <source>
        <dbReference type="PROSITE" id="PS50055"/>
    </source>
</evidence>
<dbReference type="EC" id="3.1.3.48" evidence="2"/>
<dbReference type="SUPFAM" id="SSF52799">
    <property type="entry name" value="(Phosphotyrosine protein) phosphatases II"/>
    <property type="match status" value="1"/>
</dbReference>
<dbReference type="InterPro" id="IPR050348">
    <property type="entry name" value="Protein-Tyr_Phosphatase"/>
</dbReference>
<feature type="region of interest" description="Disordered" evidence="7">
    <location>
        <begin position="1"/>
        <end position="22"/>
    </location>
</feature>
<dbReference type="EMBL" id="FR729477">
    <property type="protein sequence ID" value="CBY25869.1"/>
    <property type="molecule type" value="Genomic_DNA"/>
</dbReference>
<dbReference type="InterPro" id="IPR003595">
    <property type="entry name" value="Tyr_Pase_cat"/>
</dbReference>
<dbReference type="Gene3D" id="3.90.190.10">
    <property type="entry name" value="Protein tyrosine phosphatase superfamily"/>
    <property type="match status" value="1"/>
</dbReference>
<evidence type="ECO:0000256" key="4">
    <source>
        <dbReference type="ARBA" id="ARBA00022801"/>
    </source>
</evidence>
<reference evidence="10 11" key="1">
    <citation type="journal article" date="2011" name="J. Bacteriol.">
        <title>Complete genome sequence of Yersinia enterocolitica subsp. palearctica serogroup O:3.</title>
        <authorList>
            <person name="Batzilla J."/>
            <person name="Hoper D."/>
            <person name="Antonenka U."/>
            <person name="Heesemann J."/>
            <person name="Rakin A."/>
        </authorList>
    </citation>
    <scope>NUCLEOTIDE SEQUENCE [LARGE SCALE GENOMIC DNA]</scope>
    <source>
        <strain evidence="11">DSM 13030 / CIP 106945 / Y11</strain>
    </source>
</reference>
<dbReference type="Pfam" id="PF00102">
    <property type="entry name" value="Y_phosphatase"/>
    <property type="match status" value="1"/>
</dbReference>
<accession>A0A0H3NRK2</accession>
<evidence type="ECO:0000256" key="3">
    <source>
        <dbReference type="ARBA" id="ARBA00022525"/>
    </source>
</evidence>
<evidence type="ECO:0000256" key="6">
    <source>
        <dbReference type="ARBA" id="ARBA00023026"/>
    </source>
</evidence>
<dbReference type="PANTHER" id="PTHR19134:SF449">
    <property type="entry name" value="TYROSINE-PROTEIN PHOSPHATASE 1"/>
    <property type="match status" value="1"/>
</dbReference>
<dbReference type="PRINTS" id="PR00700">
    <property type="entry name" value="PRTYPHPHTASE"/>
</dbReference>
<dbReference type="PROSITE" id="PS50055">
    <property type="entry name" value="TYR_PHOSPHATASE_PTP"/>
    <property type="match status" value="1"/>
</dbReference>
<evidence type="ECO:0000256" key="7">
    <source>
        <dbReference type="SAM" id="MobiDB-lite"/>
    </source>
</evidence>
<sequence>MPKVRPVLTPLNLNPIKDNRPKTDTENLLESLEKHQQGLKWTNDSNENIAHEYQRYTGISTPKATAIIAPNNIALPANHIQLGTDKGVIRSQYPTQQSVAPFIEMLGEKRATVLVVIGENNIFSYNCGMKPYPPYFRTAENNASYAIDIRTETHPGAEGYTIKTPSQINNIAVPVIHITNWKDKTALPADEMMALAKRILELHNEKFNIYAAHEANRYPSKAVNAKCETLPVIHCSAGVGRTGQLIAAMELINSESLRSLESIIHTLREQGGPDMVQTEDQMKALIDLANKVRKQLLDKDEQR</sequence>
<name>A0A0H3NRK2_YERE1</name>
<dbReference type="AlphaFoldDB" id="A0A0H3NRK2"/>
<dbReference type="InterPro" id="IPR003546">
    <property type="entry name" value="Tyr_Pase_SptP/YopH"/>
</dbReference>
<feature type="domain" description="Tyrosine-protein phosphatase" evidence="8">
    <location>
        <begin position="19"/>
        <end position="292"/>
    </location>
</feature>
<dbReference type="PROSITE" id="PS00383">
    <property type="entry name" value="TYR_PHOSPHATASE_1"/>
    <property type="match status" value="1"/>
</dbReference>
<evidence type="ECO:0000313" key="10">
    <source>
        <dbReference type="EMBL" id="CBY25869.1"/>
    </source>
</evidence>
<evidence type="ECO:0000259" key="9">
    <source>
        <dbReference type="PROSITE" id="PS50056"/>
    </source>
</evidence>
<dbReference type="SMART" id="SM00404">
    <property type="entry name" value="PTPc_motif"/>
    <property type="match status" value="1"/>
</dbReference>
<evidence type="ECO:0000313" key="11">
    <source>
        <dbReference type="Proteomes" id="UP000008084"/>
    </source>
</evidence>
<keyword evidence="4" id="KW-0378">Hydrolase</keyword>
<evidence type="ECO:0000256" key="1">
    <source>
        <dbReference type="ARBA" id="ARBA00004613"/>
    </source>
</evidence>
<feature type="domain" description="Tyrosine specific protein phosphatases" evidence="9">
    <location>
        <begin position="232"/>
        <end position="283"/>
    </location>
</feature>
<dbReference type="KEGG" id="yey:Y11_23121"/>
<evidence type="ECO:0000256" key="2">
    <source>
        <dbReference type="ARBA" id="ARBA00013064"/>
    </source>
</evidence>
<comment type="subcellular location">
    <subcellularLocation>
        <location evidence="1">Secreted</location>
    </subcellularLocation>
</comment>
<dbReference type="InterPro" id="IPR000387">
    <property type="entry name" value="Tyr_Pase_dom"/>
</dbReference>
<dbReference type="Proteomes" id="UP000008084">
    <property type="component" value="Chromosome"/>
</dbReference>
<keyword evidence="3" id="KW-0964">Secreted</keyword>
<dbReference type="GO" id="GO:0005576">
    <property type="term" value="C:extracellular region"/>
    <property type="evidence" value="ECO:0007669"/>
    <property type="project" value="UniProtKB-SubCell"/>
</dbReference>
<dbReference type="InterPro" id="IPR016130">
    <property type="entry name" value="Tyr_Pase_AS"/>
</dbReference>
<dbReference type="GeneID" id="31410326"/>
<protein>
    <recommendedName>
        <fullName evidence="2">protein-tyrosine-phosphatase</fullName>
        <ecNumber evidence="2">3.1.3.48</ecNumber>
    </recommendedName>
</protein>
<dbReference type="SMART" id="SM00194">
    <property type="entry name" value="PTPc"/>
    <property type="match status" value="1"/>
</dbReference>
<proteinExistence type="predicted"/>
<dbReference type="InterPro" id="IPR000242">
    <property type="entry name" value="PTP_cat"/>
</dbReference>
<gene>
    <name evidence="10" type="ordered locus">Y11_23121</name>
</gene>
<organism evidence="10 11">
    <name type="scientific">Yersinia enterocolitica subsp. palearctica serotype O:3 (strain DSM 13030 / CIP 106945 / Y11)</name>
    <dbReference type="NCBI Taxonomy" id="930944"/>
    <lineage>
        <taxon>Bacteria</taxon>
        <taxon>Pseudomonadati</taxon>
        <taxon>Pseudomonadota</taxon>
        <taxon>Gammaproteobacteria</taxon>
        <taxon>Enterobacterales</taxon>
        <taxon>Yersiniaceae</taxon>
        <taxon>Yersinia</taxon>
    </lineage>
</organism>
<dbReference type="PANTHER" id="PTHR19134">
    <property type="entry name" value="RECEPTOR-TYPE TYROSINE-PROTEIN PHOSPHATASE"/>
    <property type="match status" value="1"/>
</dbReference>
<dbReference type="RefSeq" id="WP_005157061.1">
    <property type="nucleotide sequence ID" value="NC_017564.1"/>
</dbReference>
<keyword evidence="6" id="KW-0843">Virulence</keyword>